<evidence type="ECO:0000313" key="1">
    <source>
        <dbReference type="EMBL" id="KAK1140373.1"/>
    </source>
</evidence>
<name>A0ACC3ASS1_9EURO</name>
<accession>A0ACC3ASS1</accession>
<evidence type="ECO:0000313" key="2">
    <source>
        <dbReference type="Proteomes" id="UP001177260"/>
    </source>
</evidence>
<gene>
    <name evidence="1" type="ORF">N8T08_010431</name>
</gene>
<keyword evidence="2" id="KW-1185">Reference proteome</keyword>
<proteinExistence type="predicted"/>
<comment type="caution">
    <text evidence="1">The sequence shown here is derived from an EMBL/GenBank/DDBJ whole genome shotgun (WGS) entry which is preliminary data.</text>
</comment>
<dbReference type="Proteomes" id="UP001177260">
    <property type="component" value="Unassembled WGS sequence"/>
</dbReference>
<dbReference type="EMBL" id="JAOPJF010000084">
    <property type="protein sequence ID" value="KAK1140373.1"/>
    <property type="molecule type" value="Genomic_DNA"/>
</dbReference>
<sequence>MANPLLNGLKQAVFFAYGLYTLLAYGFTAVVKGYFFKRPNEKEILELQLARDRLWNLSKTVSGLHHQILTLRNGFKFHYVCNDLPETTANNKPLVIFIHGFPDSWAIWRNLLSSPAIQQSATVVAVDLPGYGGSDGLDEYTATDVLENLTGFILAVRSKYGVDGETEANKKRTIIVGHDWGCVLSMRLASEAPELADRFILSNGPLTRLVASNIRRLLSSSLMMLKTSLRSPIQSRATILKALKALRPVVRQVGLSGYIFAMKMPVSFVQYLGTGGNHSFLKLTHRKSYGTDKYTPVDAADCMASTMGPSIEELKTQTAGGQGYPSSISKERTLSNFMHMASYYRDNTALARWQKSAETIAELHNIQHGKHRRVSSGAGLFNEGPKGVLKASSTFVWGKSDLALDPQLCLVGISDYLVPNSQVVELPRSGHFTPLEKESCAALEKAVEWAVQGEKEDLGAAIQRCYPGAAVTVRK</sequence>
<reference evidence="1 2" key="1">
    <citation type="journal article" date="2023" name="ACS Omega">
        <title>Identification of the Neoaspergillic Acid Biosynthesis Gene Cluster by Establishing an In Vitro CRISPR-Ribonucleoprotein Genetic System in Aspergillus melleus.</title>
        <authorList>
            <person name="Yuan B."/>
            <person name="Grau M.F."/>
            <person name="Murata R.M."/>
            <person name="Torok T."/>
            <person name="Venkateswaran K."/>
            <person name="Stajich J.E."/>
            <person name="Wang C.C.C."/>
        </authorList>
    </citation>
    <scope>NUCLEOTIDE SEQUENCE [LARGE SCALE GENOMIC DNA]</scope>
    <source>
        <strain evidence="1 2">IMV 1140</strain>
    </source>
</reference>
<organism evidence="1 2">
    <name type="scientific">Aspergillus melleus</name>
    <dbReference type="NCBI Taxonomy" id="138277"/>
    <lineage>
        <taxon>Eukaryota</taxon>
        <taxon>Fungi</taxon>
        <taxon>Dikarya</taxon>
        <taxon>Ascomycota</taxon>
        <taxon>Pezizomycotina</taxon>
        <taxon>Eurotiomycetes</taxon>
        <taxon>Eurotiomycetidae</taxon>
        <taxon>Eurotiales</taxon>
        <taxon>Aspergillaceae</taxon>
        <taxon>Aspergillus</taxon>
        <taxon>Aspergillus subgen. Circumdati</taxon>
    </lineage>
</organism>
<protein>
    <submittedName>
        <fullName evidence="1">Uncharacterized protein</fullName>
    </submittedName>
</protein>